<dbReference type="AlphaFoldDB" id="A0A3E1EWM5"/>
<dbReference type="OrthoDB" id="5464673at2"/>
<evidence type="ECO:0000313" key="2">
    <source>
        <dbReference type="Proteomes" id="UP000257127"/>
    </source>
</evidence>
<dbReference type="Pfam" id="PF14903">
    <property type="entry name" value="WG_beta_rep"/>
    <property type="match status" value="4"/>
</dbReference>
<organism evidence="1 2">
    <name type="scientific">Brumimicrobium aurantiacum</name>
    <dbReference type="NCBI Taxonomy" id="1737063"/>
    <lineage>
        <taxon>Bacteria</taxon>
        <taxon>Pseudomonadati</taxon>
        <taxon>Bacteroidota</taxon>
        <taxon>Flavobacteriia</taxon>
        <taxon>Flavobacteriales</taxon>
        <taxon>Crocinitomicaceae</taxon>
        <taxon>Brumimicrobium</taxon>
    </lineage>
</organism>
<protein>
    <recommendedName>
        <fullName evidence="3">WG repeat-containing protein</fullName>
    </recommendedName>
</protein>
<accession>A0A3E1EWM5</accession>
<keyword evidence="2" id="KW-1185">Reference proteome</keyword>
<dbReference type="InterPro" id="IPR011990">
    <property type="entry name" value="TPR-like_helical_dom_sf"/>
</dbReference>
<dbReference type="PROSITE" id="PS51257">
    <property type="entry name" value="PROKAR_LIPOPROTEIN"/>
    <property type="match status" value="1"/>
</dbReference>
<dbReference type="EMBL" id="QURB01000006">
    <property type="protein sequence ID" value="RFC53956.1"/>
    <property type="molecule type" value="Genomic_DNA"/>
</dbReference>
<evidence type="ECO:0000313" key="1">
    <source>
        <dbReference type="EMBL" id="RFC53956.1"/>
    </source>
</evidence>
<dbReference type="InterPro" id="IPR032774">
    <property type="entry name" value="WG_beta_rep"/>
</dbReference>
<dbReference type="Gene3D" id="1.25.40.10">
    <property type="entry name" value="Tetratricopeptide repeat domain"/>
    <property type="match status" value="1"/>
</dbReference>
<dbReference type="PANTHER" id="PTHR37841:SF1">
    <property type="entry name" value="DUF3298 DOMAIN-CONTAINING PROTEIN"/>
    <property type="match status" value="1"/>
</dbReference>
<comment type="caution">
    <text evidence="1">The sequence shown here is derived from an EMBL/GenBank/DDBJ whole genome shotgun (WGS) entry which is preliminary data.</text>
</comment>
<gene>
    <name evidence="1" type="ORF">DXU93_10440</name>
</gene>
<dbReference type="PANTHER" id="PTHR37841">
    <property type="entry name" value="GLR2918 PROTEIN"/>
    <property type="match status" value="1"/>
</dbReference>
<reference evidence="1 2" key="1">
    <citation type="submission" date="2018-08" db="EMBL/GenBank/DDBJ databases">
        <title>The draft genome squence of Brumimicrobium sp. N62.</title>
        <authorList>
            <person name="Du Z.-J."/>
            <person name="Luo H.-R."/>
        </authorList>
    </citation>
    <scope>NUCLEOTIDE SEQUENCE [LARGE SCALE GENOMIC DNA]</scope>
    <source>
        <strain evidence="1 2">N62</strain>
    </source>
</reference>
<dbReference type="Proteomes" id="UP000257127">
    <property type="component" value="Unassembled WGS sequence"/>
</dbReference>
<name>A0A3E1EWM5_9FLAO</name>
<sequence>MNRTQQIIIVFITLLSLVLGSCKINKGFEALNNYNYFDAKQYFEKSLKKDESPAAYGLSLIYFRNDNPFHHQDSAYHYSLLSIESYKEATQKTRDKWLEKLDFSIEKAKQHRKAVSDYAFLEAEKENSVVAYQYFIAKNPWSAKKEIAERRRDSLAFYIAKEDGSSYALSEYIRKFEDSEWRHKAQSLLFRAQYNETIKGGKTASFLEFIEKFPNNPLVRDAHYQVYMLETKEKTISAFNSFIRRYPDNVFIDDAWTSLYRLSIADYQKETILSFSNAYPDFPFPELIEQDLKLVGKKLYQFIQNNKYGFMDERGNVVIKANFEYAGQFKNGLAVVIKEGNHGYINKDGELLIDYQYEEAMDFDQGRAVVVEKDKYGMIDVSGTYVLNPEFEDIGSFNDGIAYVQSDSGFQYYTLDGSLAFSTIFDEAFAHQDGKAKVRKGNESGYIGLDGSFIVSTTNGTLTHFKDSIYVHILRDSMNLMYANGTYLFENGFDQIGTLVNNRAIVERDGKFGFVNGKGEIVIPIKHHVYPNYLQFSQFKNGHVILKRMNKYAMIDSVGNSVLPAIFKGIGTYGDLIPVSKGDGWGYANSNVRLKIDYQYDYAFEFVNGKAIVEKEGKVGLIDIENELIVPLEFESIKRLSDSILLVKKQGLYGLIGIDNSLMVEVSYHRISEYSPNLYQLVKDHEVSYFDKVKKEIISLKE</sequence>
<evidence type="ECO:0008006" key="3">
    <source>
        <dbReference type="Google" id="ProtNLM"/>
    </source>
</evidence>
<dbReference type="RefSeq" id="WP_116881237.1">
    <property type="nucleotide sequence ID" value="NZ_QURB01000006.1"/>
</dbReference>
<proteinExistence type="predicted"/>